<dbReference type="Pfam" id="PF00106">
    <property type="entry name" value="adh_short"/>
    <property type="match status" value="2"/>
</dbReference>
<reference evidence="4" key="1">
    <citation type="submission" date="2022-07" db="EMBL/GenBank/DDBJ databases">
        <title>Genome Sequence of Leucocoprinus birnbaumii.</title>
        <authorList>
            <person name="Buettner E."/>
        </authorList>
    </citation>
    <scope>NUCLEOTIDE SEQUENCE</scope>
    <source>
        <strain evidence="4">VT141</strain>
    </source>
</reference>
<evidence type="ECO:0000313" key="5">
    <source>
        <dbReference type="Proteomes" id="UP001213000"/>
    </source>
</evidence>
<dbReference type="Pfam" id="PF13561">
    <property type="entry name" value="adh_short_C2"/>
    <property type="match status" value="1"/>
</dbReference>
<gene>
    <name evidence="4" type="ORF">NP233_g2191</name>
</gene>
<dbReference type="PRINTS" id="PR00081">
    <property type="entry name" value="GDHRDH"/>
</dbReference>
<protein>
    <recommendedName>
        <fullName evidence="2">3-oxoacyl-[acyl-carrier-protein] reductase</fullName>
        <ecNumber evidence="2">1.1.1.100</ecNumber>
    </recommendedName>
</protein>
<dbReference type="AlphaFoldDB" id="A0AAD5YZ80"/>
<dbReference type="EMBL" id="JANIEX010000090">
    <property type="protein sequence ID" value="KAJ3573806.1"/>
    <property type="molecule type" value="Genomic_DNA"/>
</dbReference>
<evidence type="ECO:0000256" key="3">
    <source>
        <dbReference type="ARBA" id="ARBA00048508"/>
    </source>
</evidence>
<dbReference type="InterPro" id="IPR050259">
    <property type="entry name" value="SDR"/>
</dbReference>
<dbReference type="PANTHER" id="PTHR42879:SF2">
    <property type="entry name" value="3-OXOACYL-[ACYL-CARRIER-PROTEIN] REDUCTASE FABG"/>
    <property type="match status" value="1"/>
</dbReference>
<dbReference type="SUPFAM" id="SSF51735">
    <property type="entry name" value="NAD(P)-binding Rossmann-fold domains"/>
    <property type="match status" value="2"/>
</dbReference>
<dbReference type="InterPro" id="IPR036291">
    <property type="entry name" value="NAD(P)-bd_dom_sf"/>
</dbReference>
<evidence type="ECO:0000313" key="4">
    <source>
        <dbReference type="EMBL" id="KAJ3573806.1"/>
    </source>
</evidence>
<comment type="caution">
    <text evidence="4">The sequence shown here is derived from an EMBL/GenBank/DDBJ whole genome shotgun (WGS) entry which is preliminary data.</text>
</comment>
<dbReference type="Gene3D" id="3.40.50.720">
    <property type="entry name" value="NAD(P)-binding Rossmann-like Domain"/>
    <property type="match status" value="2"/>
</dbReference>
<sequence length="639" mass="69214">MPKSAVALVTGAGRGIGRAIALRLAKDGYNVALNDIRQHDGLEGVKREIREMGRDAIECIADVSKEAEVKVMVDTAARELGGLDVMVANAGICVPGPFMQSSLEDWDHSFNVNGKGLFLCYKYAAQRMIEQGRGGRIIGACSQAGKQGDVEARSTDHLLCNQVCGKVAYSECSVPLSIYQALYCSRESSENLPGVINTDMAEKLREDLKSFVDEPSAFLDIHGTGRPEHIAALVSYLASKEASFVTGQSININNASGVAIVTGSSRGIGRAIALQLADDGYHVALNDLPSAEADLLGLKKQILDSGGGCIISLADVTQEKEVVNMVDEVVEKFGGIDVMVANAGICIPKPFLECDTRHLSTSSPWLTSEMFTSATLDEWEAMFNVNGKGVYLCYKYAGKQMIKQGKGGRIIGACSVAGKQAAELGKYGITMQVDQFAQEAKQWGITDAIYDNAGKPEDVAGLVSYLVSPAAKHLNVRVNQPLLPHIYPTIEAERDRLVEVLTRKSLNDFYVPTYISLPTASSILACHFLPLELLFYKPSTSPHVPGSIMATTIEINDAYFCSHFKEVCGDCNYDGREDNDAFYGFDPIDREPIEPPTVSQTKDGVYQCKKHGQTTCNQCFGWKKQINKLRGAAKKAGKS</sequence>
<dbReference type="EC" id="1.1.1.100" evidence="2"/>
<dbReference type="FunFam" id="3.40.50.720:FF:000084">
    <property type="entry name" value="Short-chain dehydrogenase reductase"/>
    <property type="match status" value="1"/>
</dbReference>
<dbReference type="GO" id="GO:0004316">
    <property type="term" value="F:3-oxoacyl-[acyl-carrier-protein] reductase (NADPH) activity"/>
    <property type="evidence" value="ECO:0007669"/>
    <property type="project" value="UniProtKB-EC"/>
</dbReference>
<evidence type="ECO:0000256" key="1">
    <source>
        <dbReference type="ARBA" id="ARBA00006484"/>
    </source>
</evidence>
<dbReference type="InterPro" id="IPR002347">
    <property type="entry name" value="SDR_fam"/>
</dbReference>
<keyword evidence="5" id="KW-1185">Reference proteome</keyword>
<comment type="similarity">
    <text evidence="1">Belongs to the short-chain dehydrogenases/reductases (SDR) family.</text>
</comment>
<organism evidence="4 5">
    <name type="scientific">Leucocoprinus birnbaumii</name>
    <dbReference type="NCBI Taxonomy" id="56174"/>
    <lineage>
        <taxon>Eukaryota</taxon>
        <taxon>Fungi</taxon>
        <taxon>Dikarya</taxon>
        <taxon>Basidiomycota</taxon>
        <taxon>Agaricomycotina</taxon>
        <taxon>Agaricomycetes</taxon>
        <taxon>Agaricomycetidae</taxon>
        <taxon>Agaricales</taxon>
        <taxon>Agaricineae</taxon>
        <taxon>Agaricaceae</taxon>
        <taxon>Leucocoprinus</taxon>
    </lineage>
</organism>
<evidence type="ECO:0000256" key="2">
    <source>
        <dbReference type="ARBA" id="ARBA00012948"/>
    </source>
</evidence>
<proteinExistence type="inferred from homology"/>
<comment type="catalytic activity">
    <reaction evidence="3">
        <text>a (3R)-hydroxyacyl-[ACP] + NADP(+) = a 3-oxoacyl-[ACP] + NADPH + H(+)</text>
        <dbReference type="Rhea" id="RHEA:17397"/>
        <dbReference type="Rhea" id="RHEA-COMP:9916"/>
        <dbReference type="Rhea" id="RHEA-COMP:9945"/>
        <dbReference type="ChEBI" id="CHEBI:15378"/>
        <dbReference type="ChEBI" id="CHEBI:57783"/>
        <dbReference type="ChEBI" id="CHEBI:58349"/>
        <dbReference type="ChEBI" id="CHEBI:78776"/>
        <dbReference type="ChEBI" id="CHEBI:78827"/>
        <dbReference type="EC" id="1.1.1.100"/>
    </reaction>
</comment>
<dbReference type="PANTHER" id="PTHR42879">
    <property type="entry name" value="3-OXOACYL-(ACYL-CARRIER-PROTEIN) REDUCTASE"/>
    <property type="match status" value="1"/>
</dbReference>
<dbReference type="Proteomes" id="UP001213000">
    <property type="component" value="Unassembled WGS sequence"/>
</dbReference>
<accession>A0AAD5YZ80</accession>
<name>A0AAD5YZ80_9AGAR</name>